<gene>
    <name evidence="1" type="ORF">BDN72DRAFT_893735</name>
</gene>
<proteinExistence type="predicted"/>
<protein>
    <submittedName>
        <fullName evidence="1">RTA1-domain-containing protein</fullName>
    </submittedName>
</protein>
<accession>A0ACD3B7W6</accession>
<evidence type="ECO:0000313" key="1">
    <source>
        <dbReference type="EMBL" id="TFK73782.1"/>
    </source>
</evidence>
<evidence type="ECO:0000313" key="2">
    <source>
        <dbReference type="Proteomes" id="UP000308600"/>
    </source>
</evidence>
<keyword evidence="2" id="KW-1185">Reference proteome</keyword>
<dbReference type="EMBL" id="ML208273">
    <property type="protein sequence ID" value="TFK73782.1"/>
    <property type="molecule type" value="Genomic_DNA"/>
</dbReference>
<sequence length="313" mass="34707">MSGLPEISGIPPMPDIRKLSPYGYIPDTDVCILFLVLYSLSTFVHTGQAIRYRLWWLFPTVIWGGVGEILGWGGRLWSSHVDTVLLRMPFMIQVTATIVSPTFILAANFIIFGRIINLLGSGYSRLPSKLYSRIFLTCDVLSLGIQAVGGGMASAATTLEAGNRGGHVMLAGVVSQLCIITFYTILATEFLVRYALDRPFTNRTDSTPRSEMTQRTRIMLEALGFNTLCLVIRAIYRTVNLADGWGGRVMTTELYFNVLEGGMIVLSIYTFNFVHPGAFLPAGNREKIRDLELKKMGSEFTSPRNSTVEAPNR</sequence>
<organism evidence="1 2">
    <name type="scientific">Pluteus cervinus</name>
    <dbReference type="NCBI Taxonomy" id="181527"/>
    <lineage>
        <taxon>Eukaryota</taxon>
        <taxon>Fungi</taxon>
        <taxon>Dikarya</taxon>
        <taxon>Basidiomycota</taxon>
        <taxon>Agaricomycotina</taxon>
        <taxon>Agaricomycetes</taxon>
        <taxon>Agaricomycetidae</taxon>
        <taxon>Agaricales</taxon>
        <taxon>Pluteineae</taxon>
        <taxon>Pluteaceae</taxon>
        <taxon>Pluteus</taxon>
    </lineage>
</organism>
<name>A0ACD3B7W6_9AGAR</name>
<dbReference type="Proteomes" id="UP000308600">
    <property type="component" value="Unassembled WGS sequence"/>
</dbReference>
<reference evidence="1 2" key="1">
    <citation type="journal article" date="2019" name="Nat. Ecol. Evol.">
        <title>Megaphylogeny resolves global patterns of mushroom evolution.</title>
        <authorList>
            <person name="Varga T."/>
            <person name="Krizsan K."/>
            <person name="Foldi C."/>
            <person name="Dima B."/>
            <person name="Sanchez-Garcia M."/>
            <person name="Sanchez-Ramirez S."/>
            <person name="Szollosi G.J."/>
            <person name="Szarkandi J.G."/>
            <person name="Papp V."/>
            <person name="Albert L."/>
            <person name="Andreopoulos W."/>
            <person name="Angelini C."/>
            <person name="Antonin V."/>
            <person name="Barry K.W."/>
            <person name="Bougher N.L."/>
            <person name="Buchanan P."/>
            <person name="Buyck B."/>
            <person name="Bense V."/>
            <person name="Catcheside P."/>
            <person name="Chovatia M."/>
            <person name="Cooper J."/>
            <person name="Damon W."/>
            <person name="Desjardin D."/>
            <person name="Finy P."/>
            <person name="Geml J."/>
            <person name="Haridas S."/>
            <person name="Hughes K."/>
            <person name="Justo A."/>
            <person name="Karasinski D."/>
            <person name="Kautmanova I."/>
            <person name="Kiss B."/>
            <person name="Kocsube S."/>
            <person name="Kotiranta H."/>
            <person name="LaButti K.M."/>
            <person name="Lechner B.E."/>
            <person name="Liimatainen K."/>
            <person name="Lipzen A."/>
            <person name="Lukacs Z."/>
            <person name="Mihaltcheva S."/>
            <person name="Morgado L.N."/>
            <person name="Niskanen T."/>
            <person name="Noordeloos M.E."/>
            <person name="Ohm R.A."/>
            <person name="Ortiz-Santana B."/>
            <person name="Ovrebo C."/>
            <person name="Racz N."/>
            <person name="Riley R."/>
            <person name="Savchenko A."/>
            <person name="Shiryaev A."/>
            <person name="Soop K."/>
            <person name="Spirin V."/>
            <person name="Szebenyi C."/>
            <person name="Tomsovsky M."/>
            <person name="Tulloss R.E."/>
            <person name="Uehling J."/>
            <person name="Grigoriev I.V."/>
            <person name="Vagvolgyi C."/>
            <person name="Papp T."/>
            <person name="Martin F.M."/>
            <person name="Miettinen O."/>
            <person name="Hibbett D.S."/>
            <person name="Nagy L.G."/>
        </authorList>
    </citation>
    <scope>NUCLEOTIDE SEQUENCE [LARGE SCALE GENOMIC DNA]</scope>
    <source>
        <strain evidence="1 2">NL-1719</strain>
    </source>
</reference>